<sequence length="53" mass="5913">MSSQVVPIQRIFAFAQHTRSRPSAYRRTAFVTGRTSPVAFDLAFTAISYSPYG</sequence>
<dbReference type="AlphaFoldDB" id="T0JPP2"/>
<dbReference type="Proteomes" id="UP000015530">
    <property type="component" value="Unassembled WGS sequence"/>
</dbReference>
<proteinExistence type="predicted"/>
<dbReference type="HOGENOM" id="CLU_3068559_0_0_1"/>
<reference evidence="2" key="1">
    <citation type="journal article" date="2013" name="Mol. Plant Microbe Interact.">
        <title>Global aspects of pacC regulation of pathogenicity genes in Colletotrichum gloeosporioides as revealed by transcriptome analysis.</title>
        <authorList>
            <person name="Alkan N."/>
            <person name="Meng X."/>
            <person name="Friedlander G."/>
            <person name="Reuveni E."/>
            <person name="Sukno S."/>
            <person name="Sherman A."/>
            <person name="Thon M."/>
            <person name="Fluhr R."/>
            <person name="Prusky D."/>
        </authorList>
    </citation>
    <scope>NUCLEOTIDE SEQUENCE [LARGE SCALE GENOMIC DNA]</scope>
    <source>
        <strain evidence="2">Cg-14</strain>
    </source>
</reference>
<dbReference type="EMBL" id="AMYD01003800">
    <property type="protein sequence ID" value="EQB45187.1"/>
    <property type="molecule type" value="Genomic_DNA"/>
</dbReference>
<gene>
    <name evidence="1" type="ORF">CGLO_15978</name>
</gene>
<evidence type="ECO:0000313" key="1">
    <source>
        <dbReference type="EMBL" id="EQB45187.1"/>
    </source>
</evidence>
<protein>
    <submittedName>
        <fullName evidence="1">Uncharacterized protein</fullName>
    </submittedName>
</protein>
<evidence type="ECO:0000313" key="2">
    <source>
        <dbReference type="Proteomes" id="UP000015530"/>
    </source>
</evidence>
<name>T0JPP2_COLGC</name>
<accession>T0JPP2</accession>
<comment type="caution">
    <text evidence="1">The sequence shown here is derived from an EMBL/GenBank/DDBJ whole genome shotgun (WGS) entry which is preliminary data.</text>
</comment>
<organism evidence="1 2">
    <name type="scientific">Colletotrichum gloeosporioides (strain Cg-14)</name>
    <name type="common">Anthracnose fungus</name>
    <name type="synonym">Glomerella cingulata</name>
    <dbReference type="NCBI Taxonomy" id="1237896"/>
    <lineage>
        <taxon>Eukaryota</taxon>
        <taxon>Fungi</taxon>
        <taxon>Dikarya</taxon>
        <taxon>Ascomycota</taxon>
        <taxon>Pezizomycotina</taxon>
        <taxon>Sordariomycetes</taxon>
        <taxon>Hypocreomycetidae</taxon>
        <taxon>Glomerellales</taxon>
        <taxon>Glomerellaceae</taxon>
        <taxon>Colletotrichum</taxon>
        <taxon>Colletotrichum gloeosporioides species complex</taxon>
    </lineage>
</organism>